<accession>A0ABP7STS7</accession>
<evidence type="ECO:0000313" key="2">
    <source>
        <dbReference type="Proteomes" id="UP001500567"/>
    </source>
</evidence>
<organism evidence="1 2">
    <name type="scientific">Hymenobacter fastidiosus</name>
    <dbReference type="NCBI Taxonomy" id="486264"/>
    <lineage>
        <taxon>Bacteria</taxon>
        <taxon>Pseudomonadati</taxon>
        <taxon>Bacteroidota</taxon>
        <taxon>Cytophagia</taxon>
        <taxon>Cytophagales</taxon>
        <taxon>Hymenobacteraceae</taxon>
        <taxon>Hymenobacter</taxon>
    </lineage>
</organism>
<keyword evidence="2" id="KW-1185">Reference proteome</keyword>
<dbReference type="EMBL" id="BAABDJ010000037">
    <property type="protein sequence ID" value="GAA4016466.1"/>
    <property type="molecule type" value="Genomic_DNA"/>
</dbReference>
<sequence length="162" mass="18203">MAVGAEYVLSSRFTLYGQLEADFALARQDTYFQERNPLIPTGALGIGGRYYYNQAGRAQHNRAHGNFIGNYLAVEVHTERQRYFRYQGGSPLSPYSPFSLHRRYTPTLNVLWGMQRRLGRSFLFDCNAGVGLGARRSEANIGYSSGAFNPSLQVNLGLYFGK</sequence>
<reference evidence="2" key="1">
    <citation type="journal article" date="2019" name="Int. J. Syst. Evol. Microbiol.">
        <title>The Global Catalogue of Microorganisms (GCM) 10K type strain sequencing project: providing services to taxonomists for standard genome sequencing and annotation.</title>
        <authorList>
            <consortium name="The Broad Institute Genomics Platform"/>
            <consortium name="The Broad Institute Genome Sequencing Center for Infectious Disease"/>
            <person name="Wu L."/>
            <person name="Ma J."/>
        </authorList>
    </citation>
    <scope>NUCLEOTIDE SEQUENCE [LARGE SCALE GENOMIC DNA]</scope>
    <source>
        <strain evidence="2">JCM 17224</strain>
    </source>
</reference>
<name>A0ABP7STS7_9BACT</name>
<proteinExistence type="predicted"/>
<comment type="caution">
    <text evidence="1">The sequence shown here is derived from an EMBL/GenBank/DDBJ whole genome shotgun (WGS) entry which is preliminary data.</text>
</comment>
<evidence type="ECO:0000313" key="1">
    <source>
        <dbReference type="EMBL" id="GAA4016466.1"/>
    </source>
</evidence>
<gene>
    <name evidence="1" type="ORF">GCM10022408_32430</name>
</gene>
<dbReference type="Proteomes" id="UP001500567">
    <property type="component" value="Unassembled WGS sequence"/>
</dbReference>
<protein>
    <recommendedName>
        <fullName evidence="3">DUF3575 domain-containing protein</fullName>
    </recommendedName>
</protein>
<evidence type="ECO:0008006" key="3">
    <source>
        <dbReference type="Google" id="ProtNLM"/>
    </source>
</evidence>